<dbReference type="AlphaFoldDB" id="A0A6M3K6H4"/>
<organism evidence="1">
    <name type="scientific">viral metagenome</name>
    <dbReference type="NCBI Taxonomy" id="1070528"/>
    <lineage>
        <taxon>unclassified sequences</taxon>
        <taxon>metagenomes</taxon>
        <taxon>organismal metagenomes</taxon>
    </lineage>
</organism>
<dbReference type="EMBL" id="MT142249">
    <property type="protein sequence ID" value="QJA76877.1"/>
    <property type="molecule type" value="Genomic_DNA"/>
</dbReference>
<gene>
    <name evidence="1" type="ORF">MM415A01405_0008</name>
    <name evidence="2" type="ORF">TM448B01489_0010</name>
</gene>
<name>A0A6M3K6H4_9ZZZZ</name>
<accession>A0A6M3K6H4</accession>
<dbReference type="Pfam" id="PF24175">
    <property type="entry name" value="SU10_adaptor"/>
    <property type="match status" value="1"/>
</dbReference>
<protein>
    <submittedName>
        <fullName evidence="1">Putative structural protein</fullName>
    </submittedName>
</protein>
<dbReference type="InterPro" id="IPR056209">
    <property type="entry name" value="SU10_adaptor"/>
</dbReference>
<evidence type="ECO:0000313" key="2">
    <source>
        <dbReference type="EMBL" id="QJH99098.1"/>
    </source>
</evidence>
<reference evidence="1" key="1">
    <citation type="submission" date="2020-03" db="EMBL/GenBank/DDBJ databases">
        <title>The deep terrestrial virosphere.</title>
        <authorList>
            <person name="Holmfeldt K."/>
            <person name="Nilsson E."/>
            <person name="Simone D."/>
            <person name="Lopez-Fernandez M."/>
            <person name="Wu X."/>
            <person name="de Brujin I."/>
            <person name="Lundin D."/>
            <person name="Andersson A."/>
            <person name="Bertilsson S."/>
            <person name="Dopson M."/>
        </authorList>
    </citation>
    <scope>NUCLEOTIDE SEQUENCE</scope>
    <source>
        <strain evidence="1">MM415A01405</strain>
        <strain evidence="2">TM448B01489</strain>
    </source>
</reference>
<proteinExistence type="predicted"/>
<dbReference type="EMBL" id="MT144768">
    <property type="protein sequence ID" value="QJH99098.1"/>
    <property type="molecule type" value="Genomic_DNA"/>
</dbReference>
<sequence>MGSVLASTIFTEVSGVLYDTSAVHWTDAEKLRFLNAGQRQLVLFKPDAYAINDEYKLAAGTLQSIPDGSAAFTNAAAATLVEGIQFIKLTRNMGIAGLVAGDAIPVVDMTMMDSAYPGWHAETATAAVQNYMFDERDPKHFYVYPANTGTGYVEAVYSGLPAAVATTATAITLSDVYQHALTDYVLFRCYGKDAALSPYNAERAVFYWNQFVEGIGRMDMAKKMESPNLKQPNPSPSRE</sequence>
<evidence type="ECO:0000313" key="1">
    <source>
        <dbReference type="EMBL" id="QJA76877.1"/>
    </source>
</evidence>